<sequence length="84" mass="8631">MSSSTTKGTKTHDHGTAQNPHEKRVETVDIRSTAGQGQKQKPHPVQIVHSPEAAASNTSGSVLTNAAASVASTLQSAKEAISGK</sequence>
<proteinExistence type="predicted"/>
<keyword evidence="3" id="KW-1185">Reference proteome</keyword>
<accession>A0ABD3T8L7</accession>
<reference evidence="2 3" key="1">
    <citation type="submission" date="2024-12" db="EMBL/GenBank/DDBJ databases">
        <title>The unique morphological basis and parallel evolutionary history of personate flowers in Penstemon.</title>
        <authorList>
            <person name="Depatie T.H."/>
            <person name="Wessinger C.A."/>
        </authorList>
    </citation>
    <scope>NUCLEOTIDE SEQUENCE [LARGE SCALE GENOMIC DNA]</scope>
    <source>
        <strain evidence="2">WTNN_2</strain>
        <tissue evidence="2">Leaf</tissue>
    </source>
</reference>
<dbReference type="AlphaFoldDB" id="A0ABD3T8L7"/>
<protein>
    <submittedName>
        <fullName evidence="2">Uncharacterized protein</fullName>
    </submittedName>
</protein>
<evidence type="ECO:0000313" key="3">
    <source>
        <dbReference type="Proteomes" id="UP001634393"/>
    </source>
</evidence>
<dbReference type="EMBL" id="JBJXBP010000004">
    <property type="protein sequence ID" value="KAL3833300.1"/>
    <property type="molecule type" value="Genomic_DNA"/>
</dbReference>
<evidence type="ECO:0000256" key="1">
    <source>
        <dbReference type="SAM" id="MobiDB-lite"/>
    </source>
</evidence>
<comment type="caution">
    <text evidence="2">The sequence shown here is derived from an EMBL/GenBank/DDBJ whole genome shotgun (WGS) entry which is preliminary data.</text>
</comment>
<organism evidence="2 3">
    <name type="scientific">Penstemon smallii</name>
    <dbReference type="NCBI Taxonomy" id="265156"/>
    <lineage>
        <taxon>Eukaryota</taxon>
        <taxon>Viridiplantae</taxon>
        <taxon>Streptophyta</taxon>
        <taxon>Embryophyta</taxon>
        <taxon>Tracheophyta</taxon>
        <taxon>Spermatophyta</taxon>
        <taxon>Magnoliopsida</taxon>
        <taxon>eudicotyledons</taxon>
        <taxon>Gunneridae</taxon>
        <taxon>Pentapetalae</taxon>
        <taxon>asterids</taxon>
        <taxon>lamiids</taxon>
        <taxon>Lamiales</taxon>
        <taxon>Plantaginaceae</taxon>
        <taxon>Cheloneae</taxon>
        <taxon>Penstemon</taxon>
    </lineage>
</organism>
<dbReference type="Proteomes" id="UP001634393">
    <property type="component" value="Unassembled WGS sequence"/>
</dbReference>
<name>A0ABD3T8L7_9LAMI</name>
<evidence type="ECO:0000313" key="2">
    <source>
        <dbReference type="EMBL" id="KAL3833300.1"/>
    </source>
</evidence>
<feature type="compositionally biased region" description="Basic and acidic residues" evidence="1">
    <location>
        <begin position="10"/>
        <end position="29"/>
    </location>
</feature>
<feature type="region of interest" description="Disordered" evidence="1">
    <location>
        <begin position="1"/>
        <end position="60"/>
    </location>
</feature>
<gene>
    <name evidence="2" type="ORF">ACJIZ3_008036</name>
</gene>